<dbReference type="SUPFAM" id="SSF48452">
    <property type="entry name" value="TPR-like"/>
    <property type="match status" value="1"/>
</dbReference>
<dbReference type="EMBL" id="BNJG01000005">
    <property type="protein sequence ID" value="GHO60525.1"/>
    <property type="molecule type" value="Genomic_DNA"/>
</dbReference>
<keyword evidence="2" id="KW-1185">Reference proteome</keyword>
<dbReference type="InterPro" id="IPR011990">
    <property type="entry name" value="TPR-like_helical_dom_sf"/>
</dbReference>
<reference evidence="1 2" key="1">
    <citation type="journal article" date="2021" name="Int. J. Syst. Evol. Microbiol.">
        <title>Reticulibacter mediterranei gen. nov., sp. nov., within the new family Reticulibacteraceae fam. nov., and Ktedonospora formicarum gen. nov., sp. nov., Ktedonobacter robiniae sp. nov., Dictyobacter formicarum sp. nov. and Dictyobacter arantiisoli sp. nov., belonging to the class Ktedonobacteria.</title>
        <authorList>
            <person name="Yabe S."/>
            <person name="Zheng Y."/>
            <person name="Wang C.M."/>
            <person name="Sakai Y."/>
            <person name="Abe K."/>
            <person name="Yokota A."/>
            <person name="Donadio S."/>
            <person name="Cavaletti L."/>
            <person name="Monciardini P."/>
        </authorList>
    </citation>
    <scope>NUCLEOTIDE SEQUENCE [LARGE SCALE GENOMIC DNA]</scope>
    <source>
        <strain evidence="1 2">SOSP1-30</strain>
    </source>
</reference>
<evidence type="ECO:0000313" key="1">
    <source>
        <dbReference type="EMBL" id="GHO60525.1"/>
    </source>
</evidence>
<proteinExistence type="predicted"/>
<dbReference type="Proteomes" id="UP000654345">
    <property type="component" value="Unassembled WGS sequence"/>
</dbReference>
<accession>A0ABQ3V6Q5</accession>
<gene>
    <name evidence="1" type="ORF">KSB_90000</name>
</gene>
<dbReference type="Gene3D" id="1.25.40.10">
    <property type="entry name" value="Tetratricopeptide repeat domain"/>
    <property type="match status" value="2"/>
</dbReference>
<sequence>MTNRATGAFYWGVLAFVQVHTGQGRDSLLSGRRAAALAQESKDVWTPIISTTSLTASLLDAGAYEEALLLTQHASASACTLPSAPVLRLFLIVRGSTYQALQQWEEARSILAEVVALEYYDAPVLSQLCMHYVVAGEWEQAHAYALQAIALRKRAGKALIWLDFFPQYEIEALLRAGDEKLVREEVQRLGARLGANRRFRVPYLRSLAILSRWEGKREQAMNHLREAAGLAEEIGLPAEQWQIQALLGDLHEAGGELAQAGTAFGKAATILQRLAEDIKDETLQARFLAGPQIRPALQHAQRLATHSITDAHAMPDEC</sequence>
<evidence type="ECO:0008006" key="3">
    <source>
        <dbReference type="Google" id="ProtNLM"/>
    </source>
</evidence>
<name>A0ABQ3V6Q5_9CHLR</name>
<protein>
    <recommendedName>
        <fullName evidence="3">MalT-like TPR region domain-containing protein</fullName>
    </recommendedName>
</protein>
<organism evidence="1 2">
    <name type="scientific">Ktedonobacter robiniae</name>
    <dbReference type="NCBI Taxonomy" id="2778365"/>
    <lineage>
        <taxon>Bacteria</taxon>
        <taxon>Bacillati</taxon>
        <taxon>Chloroflexota</taxon>
        <taxon>Ktedonobacteria</taxon>
        <taxon>Ktedonobacterales</taxon>
        <taxon>Ktedonobacteraceae</taxon>
        <taxon>Ktedonobacter</taxon>
    </lineage>
</organism>
<evidence type="ECO:0000313" key="2">
    <source>
        <dbReference type="Proteomes" id="UP000654345"/>
    </source>
</evidence>
<comment type="caution">
    <text evidence="1">The sequence shown here is derived from an EMBL/GenBank/DDBJ whole genome shotgun (WGS) entry which is preliminary data.</text>
</comment>